<dbReference type="EMBL" id="JAVREQ010000018">
    <property type="protein sequence ID" value="MDT0380973.1"/>
    <property type="molecule type" value="Genomic_DNA"/>
</dbReference>
<organism evidence="1 2">
    <name type="scientific">Streptomyces hazeniae</name>
    <dbReference type="NCBI Taxonomy" id="3075538"/>
    <lineage>
        <taxon>Bacteria</taxon>
        <taxon>Bacillati</taxon>
        <taxon>Actinomycetota</taxon>
        <taxon>Actinomycetes</taxon>
        <taxon>Kitasatosporales</taxon>
        <taxon>Streptomycetaceae</taxon>
        <taxon>Streptomyces</taxon>
    </lineage>
</organism>
<proteinExistence type="predicted"/>
<dbReference type="Gene3D" id="3.40.50.1010">
    <property type="entry name" value="5'-nuclease"/>
    <property type="match status" value="1"/>
</dbReference>
<sequence length="73" mass="7987">MADFDPLPFDDGDAASRYGSLVSLTRAADRNPRRPRRLDLMIAAVAPVRGLPLFTRNVDDFTGLDDLVTIVAV</sequence>
<dbReference type="InterPro" id="IPR029060">
    <property type="entry name" value="PIN-like_dom_sf"/>
</dbReference>
<accession>A0ABU2NZC1</accession>
<evidence type="ECO:0000313" key="2">
    <source>
        <dbReference type="Proteomes" id="UP001183414"/>
    </source>
</evidence>
<dbReference type="SUPFAM" id="SSF88723">
    <property type="entry name" value="PIN domain-like"/>
    <property type="match status" value="1"/>
</dbReference>
<gene>
    <name evidence="1" type="ORF">RM572_19645</name>
</gene>
<name>A0ABU2NZC1_9ACTN</name>
<comment type="caution">
    <text evidence="1">The sequence shown here is derived from an EMBL/GenBank/DDBJ whole genome shotgun (WGS) entry which is preliminary data.</text>
</comment>
<evidence type="ECO:0008006" key="3">
    <source>
        <dbReference type="Google" id="ProtNLM"/>
    </source>
</evidence>
<dbReference type="Proteomes" id="UP001183414">
    <property type="component" value="Unassembled WGS sequence"/>
</dbReference>
<keyword evidence="2" id="KW-1185">Reference proteome</keyword>
<reference evidence="2" key="1">
    <citation type="submission" date="2023-07" db="EMBL/GenBank/DDBJ databases">
        <title>30 novel species of actinomycetes from the DSMZ collection.</title>
        <authorList>
            <person name="Nouioui I."/>
        </authorList>
    </citation>
    <scope>NUCLEOTIDE SEQUENCE [LARGE SCALE GENOMIC DNA]</scope>
    <source>
        <strain evidence="2">DSM 42041</strain>
    </source>
</reference>
<protein>
    <recommendedName>
        <fullName evidence="3">Type II toxin-antitoxin system VapC family toxin</fullName>
    </recommendedName>
</protein>
<dbReference type="RefSeq" id="WP_311674664.1">
    <property type="nucleotide sequence ID" value="NZ_JAVREQ010000018.1"/>
</dbReference>
<evidence type="ECO:0000313" key="1">
    <source>
        <dbReference type="EMBL" id="MDT0380973.1"/>
    </source>
</evidence>